<proteinExistence type="inferred from homology"/>
<dbReference type="SUPFAM" id="SSF53955">
    <property type="entry name" value="Lysozyme-like"/>
    <property type="match status" value="1"/>
</dbReference>
<keyword evidence="2" id="KW-0732">Signal</keyword>
<dbReference type="InterPro" id="IPR008258">
    <property type="entry name" value="Transglycosylase_SLT_dom_1"/>
</dbReference>
<comment type="similarity">
    <text evidence="1">Belongs to the transglycosylase Slt family.</text>
</comment>
<dbReference type="AlphaFoldDB" id="A0A423Q8T5"/>
<dbReference type="Proteomes" id="UP000285123">
    <property type="component" value="Unassembled WGS sequence"/>
</dbReference>
<name>A0A423Q8T5_9GAMM</name>
<dbReference type="OrthoDB" id="9815002at2"/>
<feature type="signal peptide" evidence="2">
    <location>
        <begin position="1"/>
        <end position="25"/>
    </location>
</feature>
<dbReference type="RefSeq" id="WP_123589725.1">
    <property type="nucleotide sequence ID" value="NZ_AYKF01000013.1"/>
</dbReference>
<accession>A0A423Q8T5</accession>
<dbReference type="EMBL" id="AYKF01000013">
    <property type="protein sequence ID" value="ROO36745.1"/>
    <property type="molecule type" value="Genomic_DNA"/>
</dbReference>
<organism evidence="4 5">
    <name type="scientific">Salinisphaera orenii YIM 95161</name>
    <dbReference type="NCBI Taxonomy" id="1051139"/>
    <lineage>
        <taxon>Bacteria</taxon>
        <taxon>Pseudomonadati</taxon>
        <taxon>Pseudomonadota</taxon>
        <taxon>Gammaproteobacteria</taxon>
        <taxon>Salinisphaerales</taxon>
        <taxon>Salinisphaeraceae</taxon>
        <taxon>Salinisphaera</taxon>
    </lineage>
</organism>
<protein>
    <submittedName>
        <fullName evidence="4">Transglycosylase</fullName>
    </submittedName>
</protein>
<evidence type="ECO:0000313" key="5">
    <source>
        <dbReference type="Proteomes" id="UP000285123"/>
    </source>
</evidence>
<evidence type="ECO:0000256" key="1">
    <source>
        <dbReference type="ARBA" id="ARBA00007734"/>
    </source>
</evidence>
<feature type="domain" description="Transglycosylase SLT" evidence="3">
    <location>
        <begin position="86"/>
        <end position="180"/>
    </location>
</feature>
<dbReference type="CDD" id="cd16896">
    <property type="entry name" value="LT_Slt70-like"/>
    <property type="match status" value="1"/>
</dbReference>
<evidence type="ECO:0000313" key="4">
    <source>
        <dbReference type="EMBL" id="ROO36745.1"/>
    </source>
</evidence>
<sequence length="196" mass="21563">MRPAAAVAAGLVVAGALMPISRASAAAAARESVDPALREQLMTAVDDATSFDNRFAAEVWLLDMATRLAPQMPDAGRRMALLKTVHAEATRAGLSPQLVLALIQVESAFKRFAVSSAGARGLMQIMPFWIEEIGRPDDNLFDMRTNLRYGCTILAYYLDKEDGNVVRALARYNGSLGETWYPARVERALRTRWYGR</sequence>
<feature type="chain" id="PRO_5019377104" evidence="2">
    <location>
        <begin position="26"/>
        <end position="196"/>
    </location>
</feature>
<reference evidence="4 5" key="1">
    <citation type="submission" date="2013-10" db="EMBL/GenBank/DDBJ databases">
        <title>Salinisphaera halophila YIM 95161 Genome Sequencing.</title>
        <authorList>
            <person name="Lai Q."/>
            <person name="Li C."/>
            <person name="Shao Z."/>
        </authorList>
    </citation>
    <scope>NUCLEOTIDE SEQUENCE [LARGE SCALE GENOMIC DNA]</scope>
    <source>
        <strain evidence="4 5">YIM 95161</strain>
    </source>
</reference>
<dbReference type="PANTHER" id="PTHR37423:SF2">
    <property type="entry name" value="MEMBRANE-BOUND LYTIC MUREIN TRANSGLYCOSYLASE C"/>
    <property type="match status" value="1"/>
</dbReference>
<dbReference type="InterPro" id="IPR023346">
    <property type="entry name" value="Lysozyme-like_dom_sf"/>
</dbReference>
<comment type="caution">
    <text evidence="4">The sequence shown here is derived from an EMBL/GenBank/DDBJ whole genome shotgun (WGS) entry which is preliminary data.</text>
</comment>
<dbReference type="Gene3D" id="1.10.530.10">
    <property type="match status" value="1"/>
</dbReference>
<dbReference type="Pfam" id="PF01464">
    <property type="entry name" value="SLT"/>
    <property type="match status" value="1"/>
</dbReference>
<gene>
    <name evidence="4" type="ORF">SAHL_01905</name>
</gene>
<evidence type="ECO:0000256" key="2">
    <source>
        <dbReference type="SAM" id="SignalP"/>
    </source>
</evidence>
<evidence type="ECO:0000259" key="3">
    <source>
        <dbReference type="Pfam" id="PF01464"/>
    </source>
</evidence>
<dbReference type="PANTHER" id="PTHR37423">
    <property type="entry name" value="SOLUBLE LYTIC MUREIN TRANSGLYCOSYLASE-RELATED"/>
    <property type="match status" value="1"/>
</dbReference>